<keyword evidence="1" id="KW-0175">Coiled coil</keyword>
<comment type="caution">
    <text evidence="2">The sequence shown here is derived from an EMBL/GenBank/DDBJ whole genome shotgun (WGS) entry which is preliminary data.</text>
</comment>
<name>A0A4V1YA92_9FIRM</name>
<proteinExistence type="predicted"/>
<dbReference type="RefSeq" id="WP_129794838.1">
    <property type="nucleotide sequence ID" value="NZ_CATVPX010000017.1"/>
</dbReference>
<reference evidence="2 3" key="1">
    <citation type="journal article" date="2019" name="Science, e1252229">
        <title>Invertible promoters mediate bacterial phase variation, antibiotic resistance, and host adaptation in the gut.</title>
        <authorList>
            <person name="Jiang X."/>
            <person name="Hall A.B."/>
            <person name="Arthur T.D."/>
            <person name="Plichta D.R."/>
            <person name="Covington C.T."/>
            <person name="Poyet M."/>
            <person name="Crothers J."/>
            <person name="Moses P.L."/>
            <person name="Tolonen A.C."/>
            <person name="Vlamakis H."/>
            <person name="Alm E.J."/>
            <person name="Xavier R.J."/>
        </authorList>
    </citation>
    <scope>NUCLEOTIDE SEQUENCE [LARGE SCALE GENOMIC DNA]</scope>
    <source>
        <strain evidence="3">aa_0143</strain>
    </source>
</reference>
<sequence>MKIYNPFKKISKLERELKDSLLDLDDLKRENERLSGKLEYLRENKENHETGMWCNGCKNLVKSMEDTAFGRKELRFCMLDNKCKDREIENE</sequence>
<accession>A0A4V1YA92</accession>
<gene>
    <name evidence="2" type="ORF">EAI93_06370</name>
</gene>
<evidence type="ECO:0000313" key="3">
    <source>
        <dbReference type="Proteomes" id="UP000292665"/>
    </source>
</evidence>
<feature type="coiled-coil region" evidence="1">
    <location>
        <begin position="10"/>
        <end position="44"/>
    </location>
</feature>
<organism evidence="2 3">
    <name type="scientific">[Ruminococcus] torques</name>
    <dbReference type="NCBI Taxonomy" id="33039"/>
    <lineage>
        <taxon>Bacteria</taxon>
        <taxon>Bacillati</taxon>
        <taxon>Bacillota</taxon>
        <taxon>Clostridia</taxon>
        <taxon>Lachnospirales</taxon>
        <taxon>Lachnospiraceae</taxon>
        <taxon>Mediterraneibacter</taxon>
    </lineage>
</organism>
<dbReference type="Proteomes" id="UP000292665">
    <property type="component" value="Unassembled WGS sequence"/>
</dbReference>
<dbReference type="AlphaFoldDB" id="A0A4V1YA92"/>
<evidence type="ECO:0000313" key="2">
    <source>
        <dbReference type="EMBL" id="RYS80472.1"/>
    </source>
</evidence>
<protein>
    <submittedName>
        <fullName evidence="2">Uncharacterized protein</fullName>
    </submittedName>
</protein>
<evidence type="ECO:0000256" key="1">
    <source>
        <dbReference type="SAM" id="Coils"/>
    </source>
</evidence>
<dbReference type="EMBL" id="RCYR01000009">
    <property type="protein sequence ID" value="RYS80472.1"/>
    <property type="molecule type" value="Genomic_DNA"/>
</dbReference>